<dbReference type="GO" id="GO:0033550">
    <property type="term" value="F:MAP kinase tyrosine phosphatase activity"/>
    <property type="evidence" value="ECO:0007669"/>
    <property type="project" value="TreeGrafter"/>
</dbReference>
<dbReference type="Pfam" id="PF00782">
    <property type="entry name" value="DSPc"/>
    <property type="match status" value="1"/>
</dbReference>
<dbReference type="SUPFAM" id="SSF52799">
    <property type="entry name" value="(Phosphotyrosine protein) phosphatases II"/>
    <property type="match status" value="1"/>
</dbReference>
<feature type="compositionally biased region" description="Basic and acidic residues" evidence="7">
    <location>
        <begin position="49"/>
        <end position="69"/>
    </location>
</feature>
<dbReference type="EC" id="3.1.3.48" evidence="2"/>
<dbReference type="EMBL" id="ATMH01008851">
    <property type="protein sequence ID" value="EPY20755.1"/>
    <property type="molecule type" value="Genomic_DNA"/>
</dbReference>
<dbReference type="Proteomes" id="UP000015354">
    <property type="component" value="Unassembled WGS sequence"/>
</dbReference>
<dbReference type="FunFam" id="3.90.190.10:FF:000157">
    <property type="entry name" value="Protein-tyrosine phosphatase"/>
    <property type="match status" value="1"/>
</dbReference>
<dbReference type="AlphaFoldDB" id="S9VCF3"/>
<dbReference type="InterPro" id="IPR001611">
    <property type="entry name" value="Leu-rich_rpt"/>
</dbReference>
<keyword evidence="5" id="KW-0378">Hydrolase</keyword>
<dbReference type="CDD" id="cd14498">
    <property type="entry name" value="DSP"/>
    <property type="match status" value="1"/>
</dbReference>
<dbReference type="PANTHER" id="PTHR10159:SF511">
    <property type="entry name" value="DUAL SPECIFICITY PROTEIN PHOSPHATASE 1"/>
    <property type="match status" value="1"/>
</dbReference>
<organism evidence="10 11">
    <name type="scientific">Strigomonas culicis</name>
    <dbReference type="NCBI Taxonomy" id="28005"/>
    <lineage>
        <taxon>Eukaryota</taxon>
        <taxon>Discoba</taxon>
        <taxon>Euglenozoa</taxon>
        <taxon>Kinetoplastea</taxon>
        <taxon>Metakinetoplastina</taxon>
        <taxon>Trypanosomatida</taxon>
        <taxon>Trypanosomatidae</taxon>
        <taxon>Strigomonadinae</taxon>
        <taxon>Strigomonas</taxon>
    </lineage>
</organism>
<feature type="region of interest" description="Disordered" evidence="7">
    <location>
        <begin position="1"/>
        <end position="69"/>
    </location>
</feature>
<dbReference type="SMART" id="SM00195">
    <property type="entry name" value="DSPc"/>
    <property type="match status" value="1"/>
</dbReference>
<evidence type="ECO:0000256" key="7">
    <source>
        <dbReference type="SAM" id="MobiDB-lite"/>
    </source>
</evidence>
<dbReference type="GO" id="GO:0008330">
    <property type="term" value="F:protein tyrosine/threonine phosphatase activity"/>
    <property type="evidence" value="ECO:0007669"/>
    <property type="project" value="TreeGrafter"/>
</dbReference>
<dbReference type="PROSITE" id="PS50056">
    <property type="entry name" value="TYR_PHOSPHATASE_2"/>
    <property type="match status" value="1"/>
</dbReference>
<dbReference type="InterPro" id="IPR020422">
    <property type="entry name" value="TYR_PHOSPHATASE_DUAL_dom"/>
</dbReference>
<dbReference type="GO" id="GO:0005737">
    <property type="term" value="C:cytoplasm"/>
    <property type="evidence" value="ECO:0007669"/>
    <property type="project" value="TreeGrafter"/>
</dbReference>
<dbReference type="OrthoDB" id="10252009at2759"/>
<comment type="caution">
    <text evidence="10">The sequence shown here is derived from an EMBL/GenBank/DDBJ whole genome shotgun (WGS) entry which is preliminary data.</text>
</comment>
<dbReference type="Pfam" id="PF13855">
    <property type="entry name" value="LRR_8"/>
    <property type="match status" value="1"/>
</dbReference>
<keyword evidence="3" id="KW-0433">Leucine-rich repeat</keyword>
<dbReference type="PROSITE" id="PS51450">
    <property type="entry name" value="LRR"/>
    <property type="match status" value="1"/>
</dbReference>
<proteinExistence type="inferred from homology"/>
<dbReference type="InterPro" id="IPR000387">
    <property type="entry name" value="Tyr_Pase_dom"/>
</dbReference>
<feature type="compositionally biased region" description="Low complexity" evidence="7">
    <location>
        <begin position="21"/>
        <end position="42"/>
    </location>
</feature>
<evidence type="ECO:0000256" key="4">
    <source>
        <dbReference type="ARBA" id="ARBA00022737"/>
    </source>
</evidence>
<keyword evidence="4" id="KW-0677">Repeat</keyword>
<evidence type="ECO:0000259" key="9">
    <source>
        <dbReference type="PROSITE" id="PS50056"/>
    </source>
</evidence>
<dbReference type="InterPro" id="IPR029021">
    <property type="entry name" value="Prot-tyrosine_phosphatase-like"/>
</dbReference>
<dbReference type="GO" id="GO:0017017">
    <property type="term" value="F:MAP kinase tyrosine/serine/threonine phosphatase activity"/>
    <property type="evidence" value="ECO:0007669"/>
    <property type="project" value="TreeGrafter"/>
</dbReference>
<dbReference type="Gene3D" id="3.90.190.10">
    <property type="entry name" value="Protein tyrosine phosphatase superfamily"/>
    <property type="match status" value="1"/>
</dbReference>
<evidence type="ECO:0000313" key="10">
    <source>
        <dbReference type="EMBL" id="EPY20755.1"/>
    </source>
</evidence>
<evidence type="ECO:0000256" key="1">
    <source>
        <dbReference type="ARBA" id="ARBA00008601"/>
    </source>
</evidence>
<accession>S9VCF3</accession>
<reference evidence="10 11" key="1">
    <citation type="journal article" date="2013" name="PLoS ONE">
        <title>Predicting the Proteins of Angomonas deanei, Strigomonas culicis and Their Respective Endosymbionts Reveals New Aspects of the Trypanosomatidae Family.</title>
        <authorList>
            <person name="Motta M.C."/>
            <person name="Martins A.C."/>
            <person name="de Souza S.S."/>
            <person name="Catta-Preta C.M."/>
            <person name="Silva R."/>
            <person name="Klein C.C."/>
            <person name="de Almeida L.G."/>
            <person name="de Lima Cunha O."/>
            <person name="Ciapina L.P."/>
            <person name="Brocchi M."/>
            <person name="Colabardini A.C."/>
            <person name="de Araujo Lima B."/>
            <person name="Machado C.R."/>
            <person name="de Almeida Soares C.M."/>
            <person name="Probst C.M."/>
            <person name="de Menezes C.B."/>
            <person name="Thompson C.E."/>
            <person name="Bartholomeu D.C."/>
            <person name="Gradia D.F."/>
            <person name="Pavoni D.P."/>
            <person name="Grisard E.C."/>
            <person name="Fantinatti-Garboggini F."/>
            <person name="Marchini F.K."/>
            <person name="Rodrigues-Luiz G.F."/>
            <person name="Wagner G."/>
            <person name="Goldman G.H."/>
            <person name="Fietto J.L."/>
            <person name="Elias M.C."/>
            <person name="Goldman M.H."/>
            <person name="Sagot M.F."/>
            <person name="Pereira M."/>
            <person name="Stoco P.H."/>
            <person name="de Mendonca-Neto R.P."/>
            <person name="Teixeira S.M."/>
            <person name="Maciel T.E."/>
            <person name="de Oliveira Mendes T.A."/>
            <person name="Urmenyi T.P."/>
            <person name="de Souza W."/>
            <person name="Schenkman S."/>
            <person name="de Vasconcelos A.T."/>
        </authorList>
    </citation>
    <scope>NUCLEOTIDE SEQUENCE [LARGE SCALE GENOMIC DNA]</scope>
</reference>
<dbReference type="Gene3D" id="3.80.10.10">
    <property type="entry name" value="Ribonuclease Inhibitor"/>
    <property type="match status" value="1"/>
</dbReference>
<name>S9VCF3_9TRYP</name>
<protein>
    <recommendedName>
        <fullName evidence="2">protein-tyrosine-phosphatase</fullName>
        <ecNumber evidence="2">3.1.3.48</ecNumber>
    </recommendedName>
</protein>
<evidence type="ECO:0000256" key="6">
    <source>
        <dbReference type="ARBA" id="ARBA00022912"/>
    </source>
</evidence>
<sequence>MDNSKAWCNFDDVTDNDVADGSDASTTSSSAPSSSKSSLSTSRIKKLSLQHDPENEKQEMEQEIEKSRASHDCNLSNLNLTTIPTNVPLHTLTKLSLSVNAITSLPSSLFEGKNCSALREFDAYSNSISSVPDSLFLLSNLEVLLLDHNQIDTLPLASAAASGKPLLPKVRRVGLEFNNLTSFPIELLERCRNLSELSLSNNERMFDNPVPFDRLLKCPFGGKNTTQSVLLRADNRPRFMDAVANQKWSTHLPWLTINFIKIYPDKVLDFMFLGSVRTAQTVTVYHDLDIKYVLTVGRGLEVVIEPGMHHLVFPIQDFPEENMSGLFLQAFDFIDAAREEKKGILIHCFAGLSRSVTIAAAYLMKAKHMTCDEAMQLIKQARPAARPNEGFMQELLNYQRFFGDRKG</sequence>
<feature type="domain" description="Tyrosine specific protein phosphatases" evidence="9">
    <location>
        <begin position="325"/>
        <end position="383"/>
    </location>
</feature>
<dbReference type="GO" id="GO:0043409">
    <property type="term" value="P:negative regulation of MAPK cascade"/>
    <property type="evidence" value="ECO:0007669"/>
    <property type="project" value="TreeGrafter"/>
</dbReference>
<dbReference type="PROSITE" id="PS50054">
    <property type="entry name" value="TYR_PHOSPHATASE_DUAL"/>
    <property type="match status" value="1"/>
</dbReference>
<dbReference type="InterPro" id="IPR000340">
    <property type="entry name" value="Dual-sp_phosphatase_cat-dom"/>
</dbReference>
<evidence type="ECO:0000256" key="2">
    <source>
        <dbReference type="ARBA" id="ARBA00013064"/>
    </source>
</evidence>
<comment type="similarity">
    <text evidence="1">Belongs to the protein-tyrosine phosphatase family. Non-receptor class dual specificity subfamily.</text>
</comment>
<dbReference type="InterPro" id="IPR003591">
    <property type="entry name" value="Leu-rich_rpt_typical-subtyp"/>
</dbReference>
<gene>
    <name evidence="10" type="ORF">STCU_08851</name>
</gene>
<dbReference type="PANTHER" id="PTHR10159">
    <property type="entry name" value="DUAL SPECIFICITY PROTEIN PHOSPHATASE"/>
    <property type="match status" value="1"/>
</dbReference>
<keyword evidence="6" id="KW-0904">Protein phosphatase</keyword>
<evidence type="ECO:0000313" key="11">
    <source>
        <dbReference type="Proteomes" id="UP000015354"/>
    </source>
</evidence>
<evidence type="ECO:0000256" key="5">
    <source>
        <dbReference type="ARBA" id="ARBA00022801"/>
    </source>
</evidence>
<evidence type="ECO:0000259" key="8">
    <source>
        <dbReference type="PROSITE" id="PS50054"/>
    </source>
</evidence>
<evidence type="ECO:0000256" key="3">
    <source>
        <dbReference type="ARBA" id="ARBA00022614"/>
    </source>
</evidence>
<dbReference type="SMART" id="SM00369">
    <property type="entry name" value="LRR_TYP"/>
    <property type="match status" value="3"/>
</dbReference>
<keyword evidence="11" id="KW-1185">Reference proteome</keyword>
<dbReference type="InterPro" id="IPR032675">
    <property type="entry name" value="LRR_dom_sf"/>
</dbReference>
<feature type="domain" description="Tyrosine-protein phosphatase" evidence="8">
    <location>
        <begin position="263"/>
        <end position="404"/>
    </location>
</feature>
<dbReference type="SUPFAM" id="SSF52058">
    <property type="entry name" value="L domain-like"/>
    <property type="match status" value="1"/>
</dbReference>